<dbReference type="RefSeq" id="WP_008082713.1">
    <property type="nucleotide sequence ID" value="NC_013926.1"/>
</dbReference>
<dbReference type="InterPro" id="IPR049315">
    <property type="entry name" value="GDC-P_N"/>
</dbReference>
<evidence type="ECO:0000313" key="8">
    <source>
        <dbReference type="EMBL" id="ADD08511.1"/>
    </source>
</evidence>
<comment type="similarity">
    <text evidence="5">Belongs to the GcvP family. C-terminal subunit subfamily.</text>
</comment>
<gene>
    <name evidence="5" type="primary">gcvPB</name>
    <name evidence="8" type="ordered locus">Aboo_0700</name>
</gene>
<evidence type="ECO:0000256" key="1">
    <source>
        <dbReference type="ARBA" id="ARBA00001933"/>
    </source>
</evidence>
<dbReference type="SUPFAM" id="SSF53383">
    <property type="entry name" value="PLP-dependent transferases"/>
    <property type="match status" value="1"/>
</dbReference>
<comment type="catalytic activity">
    <reaction evidence="4 5">
        <text>N(6)-[(R)-lipoyl]-L-lysyl-[glycine-cleavage complex H protein] + glycine + H(+) = N(6)-[(R)-S(8)-aminomethyldihydrolipoyl]-L-lysyl-[glycine-cleavage complex H protein] + CO2</text>
        <dbReference type="Rhea" id="RHEA:24304"/>
        <dbReference type="Rhea" id="RHEA-COMP:10494"/>
        <dbReference type="Rhea" id="RHEA-COMP:10495"/>
        <dbReference type="ChEBI" id="CHEBI:15378"/>
        <dbReference type="ChEBI" id="CHEBI:16526"/>
        <dbReference type="ChEBI" id="CHEBI:57305"/>
        <dbReference type="ChEBI" id="CHEBI:83099"/>
        <dbReference type="ChEBI" id="CHEBI:83143"/>
        <dbReference type="EC" id="1.4.4.2"/>
    </reaction>
</comment>
<dbReference type="KEGG" id="abi:Aboo_0700"/>
<feature type="domain" description="Glycine cleavage system P-protein N-terminal" evidence="6">
    <location>
        <begin position="25"/>
        <end position="293"/>
    </location>
</feature>
<dbReference type="FunFam" id="3.90.1150.10:FF:000014">
    <property type="entry name" value="Probable glycine dehydrogenase (decarboxylating) subunit 2"/>
    <property type="match status" value="1"/>
</dbReference>
<dbReference type="NCBIfam" id="NF003346">
    <property type="entry name" value="PRK04366.1"/>
    <property type="match status" value="1"/>
</dbReference>
<dbReference type="GO" id="GO:0005829">
    <property type="term" value="C:cytosol"/>
    <property type="evidence" value="ECO:0007669"/>
    <property type="project" value="TreeGrafter"/>
</dbReference>
<dbReference type="Gene3D" id="3.40.640.10">
    <property type="entry name" value="Type I PLP-dependent aspartate aminotransferase-like (Major domain)"/>
    <property type="match status" value="1"/>
</dbReference>
<dbReference type="Gene3D" id="3.90.1150.10">
    <property type="entry name" value="Aspartate Aminotransferase, domain 1"/>
    <property type="match status" value="1"/>
</dbReference>
<evidence type="ECO:0000256" key="2">
    <source>
        <dbReference type="ARBA" id="ARBA00022898"/>
    </source>
</evidence>
<sequence>MYRQARYDEPLLKEMHSENDVEIEIEVPEVLKREKLELPNIPEYEVVRHYTRLSQMNYGVDINTYPLGSCTMKYNPKLNEEIARMFFYLHPYQDESTVQGALQIMYELQEMLKEITDMDAFTLQPAAGAHGEFTGMLLVRAYHEFRGELEKRRNVLVPDSAHGTNPASAAMAGFNVIEIPSNKEGMVDLEALEAATDESTAAFMITNPNTLGIFEEDILEIAKIMHKNGALLYYDGANLNAIMGITSPGIMGFDIVHLNLHKTFSTPHGGGGPGSGPVGVRGELVDFLPVPIVNYDGEKYFLDYNVRHTIGKVRSFYGNFGVLVKAWAYIKRLGGEGLRDAAIRAVVNSNYLKERIKEHYELPYKDLRKHEFVVRPKNATALDVAKRLLDFGVHAPTVYFPLIVHEALMIEPTETETKENLDRFAEIMIRIAKEADEESELLHEAPHNTSIGRVDDILANRKPVLTWKMYREMKERGEIDY</sequence>
<comment type="subunit">
    <text evidence="5">The glycine cleavage system is composed of four proteins: P, T, L and H. In this organism, the P 'protein' is a heterodimer of two subunits.</text>
</comment>
<dbReference type="Proteomes" id="UP000001400">
    <property type="component" value="Chromosome"/>
</dbReference>
<keyword evidence="3 5" id="KW-0560">Oxidoreductase</keyword>
<feature type="modified residue" description="N6-(pyridoxal phosphate)lysine" evidence="5">
    <location>
        <position position="262"/>
    </location>
</feature>
<dbReference type="InterPro" id="IPR015424">
    <property type="entry name" value="PyrdxlP-dep_Trfase"/>
</dbReference>
<evidence type="ECO:0000256" key="5">
    <source>
        <dbReference type="HAMAP-Rule" id="MF_00713"/>
    </source>
</evidence>
<dbReference type="GO" id="GO:0030170">
    <property type="term" value="F:pyridoxal phosphate binding"/>
    <property type="evidence" value="ECO:0007669"/>
    <property type="project" value="TreeGrafter"/>
</dbReference>
<dbReference type="GO" id="GO:0005960">
    <property type="term" value="C:glycine cleavage complex"/>
    <property type="evidence" value="ECO:0007669"/>
    <property type="project" value="TreeGrafter"/>
</dbReference>
<dbReference type="GO" id="GO:0019464">
    <property type="term" value="P:glycine decarboxylation via glycine cleavage system"/>
    <property type="evidence" value="ECO:0007669"/>
    <property type="project" value="UniProtKB-UniRule"/>
</dbReference>
<feature type="domain" description="Glycine dehydrogenase C-terminal" evidence="7">
    <location>
        <begin position="344"/>
        <end position="438"/>
    </location>
</feature>
<dbReference type="InterPro" id="IPR020581">
    <property type="entry name" value="GDC_P"/>
</dbReference>
<keyword evidence="2 5" id="KW-0663">Pyridoxal phosphate</keyword>
<dbReference type="InterPro" id="IPR049316">
    <property type="entry name" value="GDC-P_C"/>
</dbReference>
<dbReference type="Gene3D" id="6.20.440.10">
    <property type="match status" value="1"/>
</dbReference>
<protein>
    <recommendedName>
        <fullName evidence="5">Probable glycine dehydrogenase (decarboxylating) subunit 2</fullName>
        <ecNumber evidence="5">1.4.4.2</ecNumber>
    </recommendedName>
    <alternativeName>
        <fullName evidence="5">Glycine cleavage system P-protein subunit 2</fullName>
    </alternativeName>
    <alternativeName>
        <fullName evidence="5">Glycine decarboxylase subunit 2</fullName>
    </alternativeName>
    <alternativeName>
        <fullName evidence="5">Glycine dehydrogenase (aminomethyl-transferring) subunit 2</fullName>
    </alternativeName>
</protein>
<dbReference type="InterPro" id="IPR015421">
    <property type="entry name" value="PyrdxlP-dep_Trfase_major"/>
</dbReference>
<evidence type="ECO:0000313" key="9">
    <source>
        <dbReference type="Proteomes" id="UP000001400"/>
    </source>
</evidence>
<dbReference type="InterPro" id="IPR015422">
    <property type="entry name" value="PyrdxlP-dep_Trfase_small"/>
</dbReference>
<dbReference type="AlphaFoldDB" id="B5I9L8"/>
<dbReference type="Pfam" id="PF21478">
    <property type="entry name" value="GcvP2_C"/>
    <property type="match status" value="1"/>
</dbReference>
<reference evidence="8" key="1">
    <citation type="submission" date="2010-02" db="EMBL/GenBank/DDBJ databases">
        <title>Complete sequence of Aciduliprofundum boonei T469.</title>
        <authorList>
            <consortium name="US DOE Joint Genome Institute"/>
            <person name="Lucas S."/>
            <person name="Copeland A."/>
            <person name="Lapidus A."/>
            <person name="Cheng J.-F."/>
            <person name="Bruce D."/>
            <person name="Goodwin L."/>
            <person name="Pitluck S."/>
            <person name="Saunders E."/>
            <person name="Detter J.C."/>
            <person name="Han C."/>
            <person name="Tapia R."/>
            <person name="Land M."/>
            <person name="Hauser L."/>
            <person name="Kyrpides N."/>
            <person name="Mikhailova N."/>
            <person name="Flores G."/>
            <person name="Reysenbach A.-L."/>
            <person name="Woyke T."/>
        </authorList>
    </citation>
    <scope>NUCLEOTIDE SEQUENCE</scope>
    <source>
        <strain evidence="8">T469</strain>
    </source>
</reference>
<dbReference type="InterPro" id="IPR023012">
    <property type="entry name" value="GcvPB"/>
</dbReference>
<dbReference type="PANTHER" id="PTHR11773:SF1">
    <property type="entry name" value="GLYCINE DEHYDROGENASE (DECARBOXYLATING), MITOCHONDRIAL"/>
    <property type="match status" value="1"/>
</dbReference>
<dbReference type="STRING" id="439481.Aboo_0700"/>
<dbReference type="GO" id="GO:0004375">
    <property type="term" value="F:glycine dehydrogenase (decarboxylating) activity"/>
    <property type="evidence" value="ECO:0007669"/>
    <property type="project" value="UniProtKB-EC"/>
</dbReference>
<evidence type="ECO:0000256" key="4">
    <source>
        <dbReference type="ARBA" id="ARBA00049026"/>
    </source>
</evidence>
<dbReference type="GeneID" id="8827646"/>
<dbReference type="HOGENOM" id="CLU_004620_5_0_2"/>
<comment type="function">
    <text evidence="5">The glycine cleavage system catalyzes the degradation of glycine. The P protein binds the alpha-amino group of glycine through its pyridoxal phosphate cofactor; CO(2) is released and the remaining methylamine moiety is then transferred to the lipoamide cofactor of the H protein.</text>
</comment>
<evidence type="ECO:0000256" key="3">
    <source>
        <dbReference type="ARBA" id="ARBA00023002"/>
    </source>
</evidence>
<name>B5I9L8_ACIB4</name>
<dbReference type="PANTHER" id="PTHR11773">
    <property type="entry name" value="GLYCINE DEHYDROGENASE, DECARBOXYLATING"/>
    <property type="match status" value="1"/>
</dbReference>
<dbReference type="FunFam" id="3.40.640.10:FF:000034">
    <property type="entry name" value="Probable glycine dehydrogenase (decarboxylating) subunit 2"/>
    <property type="match status" value="1"/>
</dbReference>
<organism evidence="8 9">
    <name type="scientific">Aciduliprofundum boonei (strain DSM 19572 / T469)</name>
    <dbReference type="NCBI Taxonomy" id="439481"/>
    <lineage>
        <taxon>Archaea</taxon>
        <taxon>Methanobacteriati</taxon>
        <taxon>Thermoplasmatota</taxon>
        <taxon>DHVE2 group</taxon>
        <taxon>Candidatus Aciduliprofundum</taxon>
    </lineage>
</organism>
<accession>B5I9L8</accession>
<dbReference type="HAMAP" id="MF_00713">
    <property type="entry name" value="GcvPB"/>
    <property type="match status" value="1"/>
</dbReference>
<evidence type="ECO:0000259" key="6">
    <source>
        <dbReference type="Pfam" id="PF02347"/>
    </source>
</evidence>
<dbReference type="EMBL" id="CP001941">
    <property type="protein sequence ID" value="ADD08511.1"/>
    <property type="molecule type" value="Genomic_DNA"/>
</dbReference>
<dbReference type="GO" id="GO:0016594">
    <property type="term" value="F:glycine binding"/>
    <property type="evidence" value="ECO:0007669"/>
    <property type="project" value="TreeGrafter"/>
</dbReference>
<evidence type="ECO:0000259" key="7">
    <source>
        <dbReference type="Pfam" id="PF21478"/>
    </source>
</evidence>
<dbReference type="eggNOG" id="arCOG00076">
    <property type="taxonomic scope" value="Archaea"/>
</dbReference>
<dbReference type="EC" id="1.4.4.2" evidence="5"/>
<dbReference type="OrthoDB" id="371967at2157"/>
<comment type="cofactor">
    <cofactor evidence="1 5">
        <name>pyridoxal 5'-phosphate</name>
        <dbReference type="ChEBI" id="CHEBI:597326"/>
    </cofactor>
</comment>
<keyword evidence="9" id="KW-1185">Reference proteome</keyword>
<dbReference type="Pfam" id="PF02347">
    <property type="entry name" value="GDC-P"/>
    <property type="match status" value="1"/>
</dbReference>
<dbReference type="CDD" id="cd00613">
    <property type="entry name" value="GDC-P"/>
    <property type="match status" value="1"/>
</dbReference>
<proteinExistence type="inferred from homology"/>